<name>A0A3L6TI46_PANMI</name>
<evidence type="ECO:0000313" key="3">
    <source>
        <dbReference type="EMBL" id="RLN40019.1"/>
    </source>
</evidence>
<gene>
    <name evidence="3" type="ORF">C2845_PM01G16600</name>
</gene>
<feature type="transmembrane region" description="Helical" evidence="2">
    <location>
        <begin position="107"/>
        <end position="127"/>
    </location>
</feature>
<evidence type="ECO:0000256" key="2">
    <source>
        <dbReference type="SAM" id="Phobius"/>
    </source>
</evidence>
<dbReference type="Proteomes" id="UP000275267">
    <property type="component" value="Unassembled WGS sequence"/>
</dbReference>
<reference evidence="4" key="1">
    <citation type="journal article" date="2019" name="Nat. Commun.">
        <title>The genome of broomcorn millet.</title>
        <authorList>
            <person name="Zou C."/>
            <person name="Miki D."/>
            <person name="Li D."/>
            <person name="Tang Q."/>
            <person name="Xiao L."/>
            <person name="Rajput S."/>
            <person name="Deng P."/>
            <person name="Jia W."/>
            <person name="Huang R."/>
            <person name="Zhang M."/>
            <person name="Sun Y."/>
            <person name="Hu J."/>
            <person name="Fu X."/>
            <person name="Schnable P.S."/>
            <person name="Li F."/>
            <person name="Zhang H."/>
            <person name="Feng B."/>
            <person name="Zhu X."/>
            <person name="Liu R."/>
            <person name="Schnable J.C."/>
            <person name="Zhu J.-K."/>
            <person name="Zhang H."/>
        </authorList>
    </citation>
    <scope>NUCLEOTIDE SEQUENCE [LARGE SCALE GENOMIC DNA]</scope>
</reference>
<feature type="region of interest" description="Disordered" evidence="1">
    <location>
        <begin position="20"/>
        <end position="65"/>
    </location>
</feature>
<proteinExistence type="predicted"/>
<organism evidence="3 4">
    <name type="scientific">Panicum miliaceum</name>
    <name type="common">Proso millet</name>
    <name type="synonym">Broomcorn millet</name>
    <dbReference type="NCBI Taxonomy" id="4540"/>
    <lineage>
        <taxon>Eukaryota</taxon>
        <taxon>Viridiplantae</taxon>
        <taxon>Streptophyta</taxon>
        <taxon>Embryophyta</taxon>
        <taxon>Tracheophyta</taxon>
        <taxon>Spermatophyta</taxon>
        <taxon>Magnoliopsida</taxon>
        <taxon>Liliopsida</taxon>
        <taxon>Poales</taxon>
        <taxon>Poaceae</taxon>
        <taxon>PACMAD clade</taxon>
        <taxon>Panicoideae</taxon>
        <taxon>Panicodae</taxon>
        <taxon>Paniceae</taxon>
        <taxon>Panicinae</taxon>
        <taxon>Panicum</taxon>
        <taxon>Panicum sect. Panicum</taxon>
    </lineage>
</organism>
<dbReference type="AlphaFoldDB" id="A0A3L6TI46"/>
<keyword evidence="2" id="KW-0812">Transmembrane</keyword>
<evidence type="ECO:0000256" key="1">
    <source>
        <dbReference type="SAM" id="MobiDB-lite"/>
    </source>
</evidence>
<keyword evidence="2" id="KW-0472">Membrane</keyword>
<comment type="caution">
    <text evidence="3">The sequence shown here is derived from an EMBL/GenBank/DDBJ whole genome shotgun (WGS) entry which is preliminary data.</text>
</comment>
<keyword evidence="2" id="KW-1133">Transmembrane helix</keyword>
<sequence>MDEQVAGRWTPRIVSCVAPPPVRHTARHGMRAGAARSDRAARPSSRARVVNGRAATKPAAQSAGYHETQPRDLAWLCLWPGAAAGRAATARGVGGGSASYRGRSGRAWAGLTTIVAASNFLYGLGIAPRRVRRLRLAPRVRRPALPRPYRMPMCTVGGRGDVRRAVGVPGASHGPRSPWPASWVSYVMAFCKARDCHGVRRFSWS</sequence>
<evidence type="ECO:0000313" key="4">
    <source>
        <dbReference type="Proteomes" id="UP000275267"/>
    </source>
</evidence>
<protein>
    <submittedName>
        <fullName evidence="3">Polyamine transporter</fullName>
    </submittedName>
</protein>
<keyword evidence="4" id="KW-1185">Reference proteome</keyword>
<dbReference type="EMBL" id="PQIB02000001">
    <property type="protein sequence ID" value="RLN40019.1"/>
    <property type="molecule type" value="Genomic_DNA"/>
</dbReference>
<accession>A0A3L6TI46</accession>